<organism evidence="2">
    <name type="scientific">freshwater metagenome</name>
    <dbReference type="NCBI Taxonomy" id="449393"/>
    <lineage>
        <taxon>unclassified sequences</taxon>
        <taxon>metagenomes</taxon>
        <taxon>ecological metagenomes</taxon>
    </lineage>
</organism>
<accession>A0A6J7DZT1</accession>
<dbReference type="EMBL" id="CAEZXZ010000069">
    <property type="protein sequence ID" value="CAB4702493.1"/>
    <property type="molecule type" value="Genomic_DNA"/>
</dbReference>
<proteinExistence type="predicted"/>
<evidence type="ECO:0000313" key="2">
    <source>
        <dbReference type="EMBL" id="CAB4873023.1"/>
    </source>
</evidence>
<protein>
    <submittedName>
        <fullName evidence="2">Unannotated protein</fullName>
    </submittedName>
</protein>
<dbReference type="AlphaFoldDB" id="A0A6J7DZT1"/>
<name>A0A6J7DZT1_9ZZZZ</name>
<gene>
    <name evidence="1" type="ORF">UFOPK2625_00576</name>
    <name evidence="2" type="ORF">UFOPK3425_00743</name>
</gene>
<dbReference type="EMBL" id="CAFBLV010000132">
    <property type="protein sequence ID" value="CAB4873023.1"/>
    <property type="molecule type" value="Genomic_DNA"/>
</dbReference>
<reference evidence="2" key="1">
    <citation type="submission" date="2020-05" db="EMBL/GenBank/DDBJ databases">
        <authorList>
            <person name="Chiriac C."/>
            <person name="Salcher M."/>
            <person name="Ghai R."/>
            <person name="Kavagutti S V."/>
        </authorList>
    </citation>
    <scope>NUCLEOTIDE SEQUENCE</scope>
</reference>
<sequence>MCPRDGLAASDVDFASNDRTLHDLTDYHLTTMHEQSRDRNLYVVDLNNPAIGCHDTAVVTQLPAGLGIKRATIQDDFNVLTKARGRHCDSITK</sequence>
<evidence type="ECO:0000313" key="1">
    <source>
        <dbReference type="EMBL" id="CAB4702493.1"/>
    </source>
</evidence>